<evidence type="ECO:0000313" key="2">
    <source>
        <dbReference type="Proteomes" id="UP000554482"/>
    </source>
</evidence>
<sequence>MATQVQVQCQQPLSAPNGSAVAAAAATGKERFVLFLRRLKSIHCSFPQILIRFVRATYNGGSNGNCKVEEIGQY</sequence>
<accession>A0A7J6WM85</accession>
<proteinExistence type="predicted"/>
<dbReference type="EMBL" id="JABWDY010013768">
    <property type="protein sequence ID" value="KAF5198088.1"/>
    <property type="molecule type" value="Genomic_DNA"/>
</dbReference>
<organism evidence="1 2">
    <name type="scientific">Thalictrum thalictroides</name>
    <name type="common">Rue-anemone</name>
    <name type="synonym">Anemone thalictroides</name>
    <dbReference type="NCBI Taxonomy" id="46969"/>
    <lineage>
        <taxon>Eukaryota</taxon>
        <taxon>Viridiplantae</taxon>
        <taxon>Streptophyta</taxon>
        <taxon>Embryophyta</taxon>
        <taxon>Tracheophyta</taxon>
        <taxon>Spermatophyta</taxon>
        <taxon>Magnoliopsida</taxon>
        <taxon>Ranunculales</taxon>
        <taxon>Ranunculaceae</taxon>
        <taxon>Thalictroideae</taxon>
        <taxon>Thalictrum</taxon>
    </lineage>
</organism>
<name>A0A7J6WM85_THATH</name>
<protein>
    <submittedName>
        <fullName evidence="1">Uncharacterized protein</fullName>
    </submittedName>
</protein>
<dbReference type="AlphaFoldDB" id="A0A7J6WM85"/>
<evidence type="ECO:0000313" key="1">
    <source>
        <dbReference type="EMBL" id="KAF5198088.1"/>
    </source>
</evidence>
<keyword evidence="2" id="KW-1185">Reference proteome</keyword>
<gene>
    <name evidence="1" type="ORF">FRX31_012326</name>
</gene>
<comment type="caution">
    <text evidence="1">The sequence shown here is derived from an EMBL/GenBank/DDBJ whole genome shotgun (WGS) entry which is preliminary data.</text>
</comment>
<reference evidence="1 2" key="1">
    <citation type="submission" date="2020-06" db="EMBL/GenBank/DDBJ databases">
        <title>Transcriptomic and genomic resources for Thalictrum thalictroides and T. hernandezii: Facilitating candidate gene discovery in an emerging model plant lineage.</title>
        <authorList>
            <person name="Arias T."/>
            <person name="Riano-Pachon D.M."/>
            <person name="Di Stilio V.S."/>
        </authorList>
    </citation>
    <scope>NUCLEOTIDE SEQUENCE [LARGE SCALE GENOMIC DNA]</scope>
    <source>
        <strain evidence="2">cv. WT478/WT964</strain>
        <tissue evidence="1">Leaves</tissue>
    </source>
</reference>
<dbReference type="Proteomes" id="UP000554482">
    <property type="component" value="Unassembled WGS sequence"/>
</dbReference>